<keyword evidence="1" id="KW-0472">Membrane</keyword>
<reference evidence="3" key="1">
    <citation type="submission" date="2017-04" db="EMBL/GenBank/DDBJ databases">
        <title>Function of individual gut microbiota members based on whole genome sequencing of pure cultures obtained from chicken caecum.</title>
        <authorList>
            <person name="Medvecky M."/>
            <person name="Cejkova D."/>
            <person name="Polansky O."/>
            <person name="Karasova D."/>
            <person name="Kubasova T."/>
            <person name="Cizek A."/>
            <person name="Rychlik I."/>
        </authorList>
    </citation>
    <scope>NUCLEOTIDE SEQUENCE [LARGE SCALE GENOMIC DNA]</scope>
    <source>
        <strain evidence="3">An178</strain>
    </source>
</reference>
<gene>
    <name evidence="2" type="ORF">B5F14_03275</name>
</gene>
<feature type="transmembrane region" description="Helical" evidence="1">
    <location>
        <begin position="43"/>
        <end position="61"/>
    </location>
</feature>
<feature type="transmembrane region" description="Helical" evidence="1">
    <location>
        <begin position="7"/>
        <end position="27"/>
    </location>
</feature>
<dbReference type="RefSeq" id="WP_087158348.1">
    <property type="nucleotide sequence ID" value="NZ_CALHAA010000023.1"/>
</dbReference>
<organism evidence="2 3">
    <name type="scientific">Faecalitalea cylindroides</name>
    <dbReference type="NCBI Taxonomy" id="39483"/>
    <lineage>
        <taxon>Bacteria</taxon>
        <taxon>Bacillati</taxon>
        <taxon>Bacillota</taxon>
        <taxon>Erysipelotrichia</taxon>
        <taxon>Erysipelotrichales</taxon>
        <taxon>Erysipelotrichaceae</taxon>
        <taxon>Faecalitalea</taxon>
    </lineage>
</organism>
<accession>A0A1Y4LXP4</accession>
<evidence type="ECO:0000256" key="1">
    <source>
        <dbReference type="SAM" id="Phobius"/>
    </source>
</evidence>
<proteinExistence type="predicted"/>
<keyword evidence="1" id="KW-1133">Transmembrane helix</keyword>
<feature type="transmembrane region" description="Helical" evidence="1">
    <location>
        <begin position="165"/>
        <end position="180"/>
    </location>
</feature>
<dbReference type="AlphaFoldDB" id="A0A1Y4LXP4"/>
<feature type="transmembrane region" description="Helical" evidence="1">
    <location>
        <begin position="141"/>
        <end position="159"/>
    </location>
</feature>
<comment type="caution">
    <text evidence="2">The sequence shown here is derived from an EMBL/GenBank/DDBJ whole genome shotgun (WGS) entry which is preliminary data.</text>
</comment>
<evidence type="ECO:0000313" key="3">
    <source>
        <dbReference type="Proteomes" id="UP000195447"/>
    </source>
</evidence>
<dbReference type="Proteomes" id="UP000195447">
    <property type="component" value="Unassembled WGS sequence"/>
</dbReference>
<sequence length="183" mass="21675">MKFKKSYVYLHFLIINPLLNILPFFWIDVSYDNQSYIGNQLGHTIYLVLWAISSALGFYFYSKHIWNKYRIYYHKHLHKIICLAMCISCIIPYSDTLAFWINDLHVWIAVAAVFLFILEWIRAYFDPACYVDTSLQKHLQYLFLLFSICTLVLFGLGHVTSLSEILFSTLINLYLGIWYVKNA</sequence>
<evidence type="ECO:0000313" key="2">
    <source>
        <dbReference type="EMBL" id="OUP61347.1"/>
    </source>
</evidence>
<feature type="transmembrane region" description="Helical" evidence="1">
    <location>
        <begin position="107"/>
        <end position="125"/>
    </location>
</feature>
<name>A0A1Y4LXP4_9FIRM</name>
<keyword evidence="1" id="KW-0812">Transmembrane</keyword>
<protein>
    <submittedName>
        <fullName evidence="2">Uncharacterized protein</fullName>
    </submittedName>
</protein>
<keyword evidence="3" id="KW-1185">Reference proteome</keyword>
<dbReference type="EMBL" id="NFKM01000004">
    <property type="protein sequence ID" value="OUP61347.1"/>
    <property type="molecule type" value="Genomic_DNA"/>
</dbReference>
<feature type="transmembrane region" description="Helical" evidence="1">
    <location>
        <begin position="81"/>
        <end position="101"/>
    </location>
</feature>